<keyword evidence="1" id="KW-0812">Transmembrane</keyword>
<comment type="caution">
    <text evidence="2">The sequence shown here is derived from an EMBL/GenBank/DDBJ whole genome shotgun (WGS) entry which is preliminary data.</text>
</comment>
<keyword evidence="1" id="KW-1133">Transmembrane helix</keyword>
<name>A0A852R9Z3_9ACTN</name>
<organism evidence="2 3">
    <name type="scientific">Nocardioides kongjuensis</name>
    <dbReference type="NCBI Taxonomy" id="349522"/>
    <lineage>
        <taxon>Bacteria</taxon>
        <taxon>Bacillati</taxon>
        <taxon>Actinomycetota</taxon>
        <taxon>Actinomycetes</taxon>
        <taxon>Propionibacteriales</taxon>
        <taxon>Nocardioidaceae</taxon>
        <taxon>Nocardioides</taxon>
    </lineage>
</organism>
<evidence type="ECO:0000313" key="3">
    <source>
        <dbReference type="Proteomes" id="UP000582231"/>
    </source>
</evidence>
<dbReference type="RefSeq" id="WP_179728023.1">
    <property type="nucleotide sequence ID" value="NZ_BAABEF010000001.1"/>
</dbReference>
<dbReference type="AlphaFoldDB" id="A0A852R9Z3"/>
<reference evidence="2 3" key="1">
    <citation type="submission" date="2020-07" db="EMBL/GenBank/DDBJ databases">
        <title>Sequencing the genomes of 1000 actinobacteria strains.</title>
        <authorList>
            <person name="Klenk H.-P."/>
        </authorList>
    </citation>
    <scope>NUCLEOTIDE SEQUENCE [LARGE SCALE GENOMIC DNA]</scope>
    <source>
        <strain evidence="2 3">DSM 19082</strain>
    </source>
</reference>
<dbReference type="Proteomes" id="UP000582231">
    <property type="component" value="Unassembled WGS sequence"/>
</dbReference>
<sequence length="151" mass="16193">MRDISRDAGAGHGRTWWATVLTVVLLHGAGLAILAGWAGRYFDPLDERCPWYDDEGTMAAPRSLQGRVVCGDSGVSGTYWLVVVGVMAVALLAALAFWLCRRTTLAVVAVLLAGLVPAGLAEASLRLEDSCSAAQWKQYGKAGCEQDRELR</sequence>
<keyword evidence="1" id="KW-0472">Membrane</keyword>
<evidence type="ECO:0000313" key="2">
    <source>
        <dbReference type="EMBL" id="NYD31753.1"/>
    </source>
</evidence>
<protein>
    <submittedName>
        <fullName evidence="2">Uncharacterized protein</fullName>
    </submittedName>
</protein>
<accession>A0A852R9Z3</accession>
<keyword evidence="3" id="KW-1185">Reference proteome</keyword>
<feature type="transmembrane region" description="Helical" evidence="1">
    <location>
        <begin position="79"/>
        <end position="98"/>
    </location>
</feature>
<feature type="transmembrane region" description="Helical" evidence="1">
    <location>
        <begin position="16"/>
        <end position="38"/>
    </location>
</feature>
<proteinExistence type="predicted"/>
<dbReference type="EMBL" id="JACCBF010000001">
    <property type="protein sequence ID" value="NYD31753.1"/>
    <property type="molecule type" value="Genomic_DNA"/>
</dbReference>
<feature type="transmembrane region" description="Helical" evidence="1">
    <location>
        <begin position="105"/>
        <end position="125"/>
    </location>
</feature>
<gene>
    <name evidence="2" type="ORF">BJ958_003299</name>
</gene>
<evidence type="ECO:0000256" key="1">
    <source>
        <dbReference type="SAM" id="Phobius"/>
    </source>
</evidence>